<dbReference type="Gene3D" id="3.40.1740.10">
    <property type="entry name" value="VC0467-like"/>
    <property type="match status" value="1"/>
</dbReference>
<dbReference type="EMBL" id="VDFR01000112">
    <property type="protein sequence ID" value="TNC39861.1"/>
    <property type="molecule type" value="Genomic_DNA"/>
</dbReference>
<organism evidence="4 5">
    <name type="scientific">Mumia zhuanghuii</name>
    <dbReference type="NCBI Taxonomy" id="2585211"/>
    <lineage>
        <taxon>Bacteria</taxon>
        <taxon>Bacillati</taxon>
        <taxon>Actinomycetota</taxon>
        <taxon>Actinomycetes</taxon>
        <taxon>Propionibacteriales</taxon>
        <taxon>Nocardioidaceae</taxon>
        <taxon>Mumia</taxon>
    </lineage>
</organism>
<dbReference type="NCBIfam" id="NF001270">
    <property type="entry name" value="PRK00228.2-2"/>
    <property type="match status" value="1"/>
</dbReference>
<dbReference type="Pfam" id="PF02622">
    <property type="entry name" value="DUF179"/>
    <property type="match status" value="1"/>
</dbReference>
<evidence type="ECO:0000313" key="4">
    <source>
        <dbReference type="EMBL" id="TNC41778.1"/>
    </source>
</evidence>
<dbReference type="HAMAP" id="MF_00758">
    <property type="entry name" value="UPF0301"/>
    <property type="match status" value="1"/>
</dbReference>
<protein>
    <recommendedName>
        <fullName evidence="2">UPF0301 protein FHE65_22015</fullName>
    </recommendedName>
</protein>
<accession>A0A5C4MGR1</accession>
<evidence type="ECO:0000256" key="1">
    <source>
        <dbReference type="ARBA" id="ARBA00009600"/>
    </source>
</evidence>
<dbReference type="RefSeq" id="WP_139085577.1">
    <property type="nucleotide sequence ID" value="NZ_VDFR01000103.1"/>
</dbReference>
<dbReference type="SUPFAM" id="SSF143456">
    <property type="entry name" value="VC0467-like"/>
    <property type="match status" value="1"/>
</dbReference>
<proteinExistence type="inferred from homology"/>
<dbReference type="InterPro" id="IPR003774">
    <property type="entry name" value="AlgH-like"/>
</dbReference>
<dbReference type="PANTHER" id="PTHR30327:SF1">
    <property type="entry name" value="UPF0301 PROTEIN YQGE"/>
    <property type="match status" value="1"/>
</dbReference>
<gene>
    <name evidence="4" type="ORF">FHE65_22015</name>
    <name evidence="3" type="ORF">FHE65_23560</name>
</gene>
<name>A0A5C4MGR1_9ACTN</name>
<evidence type="ECO:0000313" key="5">
    <source>
        <dbReference type="Proteomes" id="UP000306740"/>
    </source>
</evidence>
<dbReference type="PANTHER" id="PTHR30327">
    <property type="entry name" value="UNCHARACTERIZED PROTEIN YQGE"/>
    <property type="match status" value="1"/>
</dbReference>
<dbReference type="GO" id="GO:0005829">
    <property type="term" value="C:cytosol"/>
    <property type="evidence" value="ECO:0007669"/>
    <property type="project" value="TreeGrafter"/>
</dbReference>
<dbReference type="AlphaFoldDB" id="A0A5C4MGR1"/>
<dbReference type="EMBL" id="VDFR01000103">
    <property type="protein sequence ID" value="TNC41778.1"/>
    <property type="molecule type" value="Genomic_DNA"/>
</dbReference>
<dbReference type="OrthoDB" id="9807486at2"/>
<sequence length="201" mass="21220">MTEQEPAETPDDLSPRHRSYRGRLLVATPLLGAGPFFRSVVAVLDHDAGGALGVILNQPLDAAVSDVLPEWSSLVASPSAVFSGGPVSADSALAIGVMTSTGVEPPDGWREMYDRVGLVDLDLPAAGTHAGLRGVRVFAGYAGWSPGQLEEEIAEGSWVVADGFAEDLLSPNPEALWRDVLRRQGGDLAMLSTFPDDPQMN</sequence>
<reference evidence="4 5" key="1">
    <citation type="submission" date="2019-05" db="EMBL/GenBank/DDBJ databases">
        <title>Mumia sp. nov., isolated from the intestinal contents of plateau pika (Ochotona curzoniae) in the Qinghai-Tibet plateau of China.</title>
        <authorList>
            <person name="Tian Z."/>
        </authorList>
    </citation>
    <scope>NUCLEOTIDE SEQUENCE [LARGE SCALE GENOMIC DNA]</scope>
    <source>
        <strain evidence="5">527</strain>
        <strain evidence="4">Z527</strain>
    </source>
</reference>
<evidence type="ECO:0000313" key="3">
    <source>
        <dbReference type="EMBL" id="TNC39861.1"/>
    </source>
</evidence>
<dbReference type="Proteomes" id="UP000306740">
    <property type="component" value="Unassembled WGS sequence"/>
</dbReference>
<comment type="caution">
    <text evidence="4">The sequence shown here is derived from an EMBL/GenBank/DDBJ whole genome shotgun (WGS) entry which is preliminary data.</text>
</comment>
<comment type="similarity">
    <text evidence="1 2">Belongs to the UPF0301 (AlgH) family.</text>
</comment>
<evidence type="ECO:0000256" key="2">
    <source>
        <dbReference type="HAMAP-Rule" id="MF_00758"/>
    </source>
</evidence>